<organism evidence="5 6">
    <name type="scientific">Streptomyces millisiae</name>
    <dbReference type="NCBI Taxonomy" id="3075542"/>
    <lineage>
        <taxon>Bacteria</taxon>
        <taxon>Bacillati</taxon>
        <taxon>Actinomycetota</taxon>
        <taxon>Actinomycetes</taxon>
        <taxon>Kitasatosporales</taxon>
        <taxon>Streptomycetaceae</taxon>
        <taxon>Streptomyces</taxon>
    </lineage>
</organism>
<dbReference type="Proteomes" id="UP001183420">
    <property type="component" value="Unassembled WGS sequence"/>
</dbReference>
<dbReference type="InterPro" id="IPR005084">
    <property type="entry name" value="CBM6"/>
</dbReference>
<keyword evidence="6" id="KW-1185">Reference proteome</keyword>
<protein>
    <submittedName>
        <fullName evidence="5">Family 16 glycoside hydrolase</fullName>
    </submittedName>
</protein>
<dbReference type="Pfam" id="PF23500">
    <property type="entry name" value="DUF7133"/>
    <property type="match status" value="1"/>
</dbReference>
<dbReference type="InterPro" id="IPR011658">
    <property type="entry name" value="PA14_dom"/>
</dbReference>
<dbReference type="Gene3D" id="3.90.182.10">
    <property type="entry name" value="Toxin - Anthrax Protective Antigen,domain 1"/>
    <property type="match status" value="1"/>
</dbReference>
<dbReference type="RefSeq" id="WP_311598016.1">
    <property type="nucleotide sequence ID" value="NZ_JAVREM010000010.1"/>
</dbReference>
<dbReference type="GO" id="GO:0016787">
    <property type="term" value="F:hydrolase activity"/>
    <property type="evidence" value="ECO:0007669"/>
    <property type="project" value="UniProtKB-KW"/>
</dbReference>
<dbReference type="SUPFAM" id="SSF49785">
    <property type="entry name" value="Galactose-binding domain-like"/>
    <property type="match status" value="1"/>
</dbReference>
<dbReference type="PANTHER" id="PTHR33546:SF1">
    <property type="entry name" value="LARGE, MULTIFUNCTIONAL SECRETED PROTEIN"/>
    <property type="match status" value="1"/>
</dbReference>
<feature type="region of interest" description="Disordered" evidence="1">
    <location>
        <begin position="973"/>
        <end position="992"/>
    </location>
</feature>
<dbReference type="Pfam" id="PF16990">
    <property type="entry name" value="CBM_35"/>
    <property type="match status" value="1"/>
</dbReference>
<feature type="chain" id="PRO_5047179426" evidence="2">
    <location>
        <begin position="33"/>
        <end position="1013"/>
    </location>
</feature>
<dbReference type="SUPFAM" id="SSF63829">
    <property type="entry name" value="Calcium-dependent phosphotriesterase"/>
    <property type="match status" value="1"/>
</dbReference>
<dbReference type="PROSITE" id="PS51820">
    <property type="entry name" value="PA14"/>
    <property type="match status" value="1"/>
</dbReference>
<dbReference type="SUPFAM" id="SSF56988">
    <property type="entry name" value="Anthrax protective antigen"/>
    <property type="match status" value="1"/>
</dbReference>
<dbReference type="InterPro" id="IPR011042">
    <property type="entry name" value="6-blade_b-propeller_TolB-like"/>
</dbReference>
<dbReference type="Pfam" id="PF06439">
    <property type="entry name" value="3keto-disac_hyd"/>
    <property type="match status" value="1"/>
</dbReference>
<evidence type="ECO:0000259" key="4">
    <source>
        <dbReference type="PROSITE" id="PS51820"/>
    </source>
</evidence>
<evidence type="ECO:0000313" key="5">
    <source>
        <dbReference type="EMBL" id="MDT0318996.1"/>
    </source>
</evidence>
<evidence type="ECO:0000259" key="3">
    <source>
        <dbReference type="PROSITE" id="PS51175"/>
    </source>
</evidence>
<name>A0ABU2LN34_9ACTN</name>
<dbReference type="PROSITE" id="PS51175">
    <property type="entry name" value="CBM6"/>
    <property type="match status" value="1"/>
</dbReference>
<dbReference type="PANTHER" id="PTHR33546">
    <property type="entry name" value="LARGE, MULTIFUNCTIONAL SECRETED PROTEIN-RELATED"/>
    <property type="match status" value="1"/>
</dbReference>
<dbReference type="InterPro" id="IPR008979">
    <property type="entry name" value="Galactose-bd-like_sf"/>
</dbReference>
<accession>A0ABU2LN34</accession>
<dbReference type="Pfam" id="PF07691">
    <property type="entry name" value="PA14"/>
    <property type="match status" value="1"/>
</dbReference>
<keyword evidence="5" id="KW-0378">Hydrolase</keyword>
<dbReference type="InterPro" id="IPR010496">
    <property type="entry name" value="AL/BT2_dom"/>
</dbReference>
<proteinExistence type="predicted"/>
<evidence type="ECO:0000256" key="2">
    <source>
        <dbReference type="SAM" id="SignalP"/>
    </source>
</evidence>
<dbReference type="CDD" id="cd04083">
    <property type="entry name" value="CBM35_Lmo2446-like"/>
    <property type="match status" value="1"/>
</dbReference>
<feature type="domain" description="CBM6" evidence="3">
    <location>
        <begin position="686"/>
        <end position="814"/>
    </location>
</feature>
<reference evidence="6" key="1">
    <citation type="submission" date="2023-07" db="EMBL/GenBank/DDBJ databases">
        <title>30 novel species of actinomycetes from the DSMZ collection.</title>
        <authorList>
            <person name="Nouioui I."/>
        </authorList>
    </citation>
    <scope>NUCLEOTIDE SEQUENCE [LARGE SCALE GENOMIC DNA]</scope>
    <source>
        <strain evidence="6">DSM 44918</strain>
    </source>
</reference>
<dbReference type="SMART" id="SM00758">
    <property type="entry name" value="PA14"/>
    <property type="match status" value="1"/>
</dbReference>
<dbReference type="Gene3D" id="2.60.120.260">
    <property type="entry name" value="Galactose-binding domain-like"/>
    <property type="match status" value="1"/>
</dbReference>
<feature type="domain" description="PA14" evidence="4">
    <location>
        <begin position="48"/>
        <end position="191"/>
    </location>
</feature>
<gene>
    <name evidence="5" type="ORF">RNC47_11680</name>
</gene>
<dbReference type="InterPro" id="IPR037524">
    <property type="entry name" value="PA14/GLEYA"/>
</dbReference>
<evidence type="ECO:0000256" key="1">
    <source>
        <dbReference type="SAM" id="MobiDB-lite"/>
    </source>
</evidence>
<keyword evidence="2" id="KW-0732">Signal</keyword>
<dbReference type="EMBL" id="JAVREM010000010">
    <property type="protein sequence ID" value="MDT0318996.1"/>
    <property type="molecule type" value="Genomic_DNA"/>
</dbReference>
<dbReference type="InterPro" id="IPR055557">
    <property type="entry name" value="DUF7133"/>
</dbReference>
<feature type="signal peptide" evidence="2">
    <location>
        <begin position="1"/>
        <end position="32"/>
    </location>
</feature>
<evidence type="ECO:0000313" key="6">
    <source>
        <dbReference type="Proteomes" id="UP001183420"/>
    </source>
</evidence>
<dbReference type="Gene3D" id="2.60.120.560">
    <property type="entry name" value="Exo-inulinase, domain 1"/>
    <property type="match status" value="1"/>
</dbReference>
<comment type="caution">
    <text evidence="5">The sequence shown here is derived from an EMBL/GenBank/DDBJ whole genome shotgun (WGS) entry which is preliminary data.</text>
</comment>
<sequence length="1013" mass="109660">MVKPSNLRFRRRLHSRLGALLAGALLAGAGWAAPAAGQEVGPAADLPPQEPGVTLRTYDVQVPLEEICTLKAGQTPNVDRLMPTIDWTTADQFGFENRFVTHAIANIDVPQDGTYAFRLTSDDGSRLAVDGQEVIDHDGLHGATSRDGSVELTAGYHSLFVEFFERDGGQQLTLSWRPPGAAEFSVVPNSVLSTDAGVVRVTAPGRKECEGNDDSPGDGLPLDGVHPDYQLTDLRPEGFEPQVTAMEWLPDGRLAVATWGGGGSPDEQPAEGEVYLLDSVTGDTGPDEVTTVRIAEGLREPQGLKYVEGSLYVSQKHELTELVDVDGDEVTDEYRTVATWPWGGNFHEFAFGLLYRDGYFYLNLSVAIDLGGATTNPQPAENRGTTVRVNRETGEVDYVAGGLRTPNGIGWGPDGELFVTDNQGGWLPSSKLVQVDQGDFFNHYTNPPGPFDDQPVTQPVLWLPQNEIANSPSTPLYLEEGTFAGQLLFGDVTYGGIQRAYLEEVDGAYQGAVFRFTQGLEAGVNRISVGPDGAIYAGGIGAGGNWGQDGKLTFGLQKLTPTGSDAFDILAMRATGDGFELEYTKPLSQATVDALAASYRVTQWRYLPTAQYGGPKVDEETLTVRSATVSPDGRTVTLDIPGLRPGHVVHVRSPRPFTDASGQELWNTEAWYTLNRIPGAPEPEPAYYEAEEARLDGGARLADDHDAYSGRGFVAGYGTAGASTTFTVDADRRGAYDVGLRYSNGPDPFTGTKTVSVYVNGERVGQTSLLSTGTWEQWSTRTERLNLRRGRNTISYVHEAGDTGHVNLDLLTVHRAGSRVALFDGTDRSSFQHGDGRMVEWPLVGDEAMEVCCGDIRSKQAFQDFRLHVEFWLPELPPDVTGQDRANSGVYLQDRYEIQILDSYGDDSPAANEAAAIYEQRAPDVNAARPPGTWQTYDITFRAARFDSAGTKTEDARVTVVWNGVTVHDDVALTGPTGGGAPEGPTAGPIRLQDHGNAVRYRDITIQPLRSRG</sequence>
<dbReference type="Gene3D" id="2.120.10.30">
    <property type="entry name" value="TolB, C-terminal domain"/>
    <property type="match status" value="1"/>
</dbReference>